<dbReference type="EMBL" id="BOMH01000020">
    <property type="protein sequence ID" value="GID65081.1"/>
    <property type="molecule type" value="Genomic_DNA"/>
</dbReference>
<gene>
    <name evidence="3" type="ORF">Acy02nite_29620</name>
</gene>
<dbReference type="Pfam" id="PF13472">
    <property type="entry name" value="Lipase_GDSL_2"/>
    <property type="match status" value="1"/>
</dbReference>
<dbReference type="CDD" id="cd01830">
    <property type="entry name" value="XynE_like"/>
    <property type="match status" value="1"/>
</dbReference>
<dbReference type="AlphaFoldDB" id="A0A919IIJ0"/>
<organism evidence="3 4">
    <name type="scientific">Actinoplanes cyaneus</name>
    <dbReference type="NCBI Taxonomy" id="52696"/>
    <lineage>
        <taxon>Bacteria</taxon>
        <taxon>Bacillati</taxon>
        <taxon>Actinomycetota</taxon>
        <taxon>Actinomycetes</taxon>
        <taxon>Micromonosporales</taxon>
        <taxon>Micromonosporaceae</taxon>
        <taxon>Actinoplanes</taxon>
    </lineage>
</organism>
<evidence type="ECO:0000256" key="1">
    <source>
        <dbReference type="SAM" id="MobiDB-lite"/>
    </source>
</evidence>
<dbReference type="InterPro" id="IPR013830">
    <property type="entry name" value="SGNH_hydro"/>
</dbReference>
<sequence>MGAAALIATPGNAGRPRPARAGTPWTGTWATAATATPAEFDADCTVRQVVHLSLGGDAPRIRLSNDYGTEDVRVGEVWAGLRAGDPDSCAMWPDTIRPVTFGGRTGVRLPGGQHRVSDPIPDLPLAAGADLVISFHLPERTPAGTVGPQAFQRNQLLRGNLAAAPFPSGGADLSRYVLLAGVSVRTRRRGSTVVAFGDSITCGSNTTRGANRRWPDLLAARARAGGLPVGVLNAGIGGNQLLAGPGRPAPAARSRGNGRELDQGPAGLRRFAHDVLGQPGVSQVITLIGVNDIGHGASADALIAGHRQLIRRGHAAGLTVVGGTVLPFGGSVHDRDGHLAVRATLNRWLRESGEFDAVVDFDAAVRDGTSRDRLWPGYDCGDHLHPNDAGMLALASAVPLILLG</sequence>
<comment type="caution">
    <text evidence="3">The sequence shown here is derived from an EMBL/GenBank/DDBJ whole genome shotgun (WGS) entry which is preliminary data.</text>
</comment>
<dbReference type="InterPro" id="IPR053140">
    <property type="entry name" value="GDSL_Rv0518-like"/>
</dbReference>
<accession>A0A919IIJ0</accession>
<feature type="region of interest" description="Disordered" evidence="1">
    <location>
        <begin position="1"/>
        <end position="22"/>
    </location>
</feature>
<evidence type="ECO:0000259" key="2">
    <source>
        <dbReference type="Pfam" id="PF13472"/>
    </source>
</evidence>
<dbReference type="InterPro" id="IPR036514">
    <property type="entry name" value="SGNH_hydro_sf"/>
</dbReference>
<dbReference type="SUPFAM" id="SSF52266">
    <property type="entry name" value="SGNH hydrolase"/>
    <property type="match status" value="1"/>
</dbReference>
<dbReference type="Gene3D" id="3.40.50.1110">
    <property type="entry name" value="SGNH hydrolase"/>
    <property type="match status" value="1"/>
</dbReference>
<dbReference type="PANTHER" id="PTHR43784">
    <property type="entry name" value="GDSL-LIKE LIPASE/ACYLHYDROLASE, PUTATIVE (AFU_ORTHOLOGUE AFUA_2G00820)-RELATED"/>
    <property type="match status" value="1"/>
</dbReference>
<evidence type="ECO:0000313" key="3">
    <source>
        <dbReference type="EMBL" id="GID65081.1"/>
    </source>
</evidence>
<dbReference type="Proteomes" id="UP000619479">
    <property type="component" value="Unassembled WGS sequence"/>
</dbReference>
<reference evidence="3" key="1">
    <citation type="submission" date="2021-01" db="EMBL/GenBank/DDBJ databases">
        <title>Whole genome shotgun sequence of Actinoplanes cyaneus NBRC 14990.</title>
        <authorList>
            <person name="Komaki H."/>
            <person name="Tamura T."/>
        </authorList>
    </citation>
    <scope>NUCLEOTIDE SEQUENCE</scope>
    <source>
        <strain evidence="3">NBRC 14990</strain>
    </source>
</reference>
<evidence type="ECO:0000313" key="4">
    <source>
        <dbReference type="Proteomes" id="UP000619479"/>
    </source>
</evidence>
<feature type="domain" description="SGNH hydrolase-type esterase" evidence="2">
    <location>
        <begin position="195"/>
        <end position="391"/>
    </location>
</feature>
<dbReference type="PANTHER" id="PTHR43784:SF2">
    <property type="entry name" value="GDSL-LIKE LIPASE_ACYLHYDROLASE, PUTATIVE (AFU_ORTHOLOGUE AFUA_2G00820)-RELATED"/>
    <property type="match status" value="1"/>
</dbReference>
<proteinExistence type="predicted"/>
<keyword evidence="4" id="KW-1185">Reference proteome</keyword>
<name>A0A919IIJ0_9ACTN</name>
<dbReference type="RefSeq" id="WP_239174796.1">
    <property type="nucleotide sequence ID" value="NZ_BOMH01000020.1"/>
</dbReference>
<protein>
    <recommendedName>
        <fullName evidence="2">SGNH hydrolase-type esterase domain-containing protein</fullName>
    </recommendedName>
</protein>